<organism evidence="2 3">
    <name type="scientific">Tetrapisispora phaffii (strain ATCC 24235 / CBS 4417 / NBRC 1672 / NRRL Y-8282 / UCD 70-5)</name>
    <name type="common">Yeast</name>
    <name type="synonym">Fabospora phaffii</name>
    <dbReference type="NCBI Taxonomy" id="1071381"/>
    <lineage>
        <taxon>Eukaryota</taxon>
        <taxon>Fungi</taxon>
        <taxon>Dikarya</taxon>
        <taxon>Ascomycota</taxon>
        <taxon>Saccharomycotina</taxon>
        <taxon>Saccharomycetes</taxon>
        <taxon>Saccharomycetales</taxon>
        <taxon>Saccharomycetaceae</taxon>
        <taxon>Tetrapisispora</taxon>
    </lineage>
</organism>
<dbReference type="HOGENOM" id="CLU_1679138_0_0_1"/>
<accession>G8BSC2</accession>
<proteinExistence type="predicted"/>
<evidence type="ECO:0000313" key="2">
    <source>
        <dbReference type="EMBL" id="CCE62743.1"/>
    </source>
</evidence>
<evidence type="ECO:0000313" key="3">
    <source>
        <dbReference type="Proteomes" id="UP000005666"/>
    </source>
</evidence>
<keyword evidence="1" id="KW-0812">Transmembrane</keyword>
<dbReference type="RefSeq" id="XP_003685177.1">
    <property type="nucleotide sequence ID" value="XM_003685129.1"/>
</dbReference>
<dbReference type="KEGG" id="tpf:TPHA_0D01020"/>
<evidence type="ECO:0000256" key="1">
    <source>
        <dbReference type="SAM" id="Phobius"/>
    </source>
</evidence>
<dbReference type="GeneID" id="11534252"/>
<keyword evidence="1" id="KW-1133">Transmembrane helix</keyword>
<dbReference type="Proteomes" id="UP000005666">
    <property type="component" value="Chromosome 4"/>
</dbReference>
<dbReference type="AlphaFoldDB" id="G8BSC2"/>
<gene>
    <name evidence="2" type="primary">TPHA0D01020</name>
    <name evidence="2" type="ordered locus">TPHA_0D01020</name>
</gene>
<reference evidence="2 3" key="1">
    <citation type="journal article" date="2011" name="Proc. Natl. Acad. Sci. U.S.A.">
        <title>Evolutionary erosion of yeast sex chromosomes by mating-type switching accidents.</title>
        <authorList>
            <person name="Gordon J.L."/>
            <person name="Armisen D."/>
            <person name="Proux-Wera E."/>
            <person name="Oheigeartaigh S.S."/>
            <person name="Byrne K.P."/>
            <person name="Wolfe K.H."/>
        </authorList>
    </citation>
    <scope>NUCLEOTIDE SEQUENCE [LARGE SCALE GENOMIC DNA]</scope>
    <source>
        <strain evidence="3">ATCC 24235 / CBS 4417 / NBRC 1672 / NRRL Y-8282 / UCD 70-5</strain>
    </source>
</reference>
<feature type="transmembrane region" description="Helical" evidence="1">
    <location>
        <begin position="100"/>
        <end position="120"/>
    </location>
</feature>
<sequence>MGGVCRDSVVGGGPIACCRLARVGHCVHRCECICGGACSVRSAPVGDPRAYGDTHTCVCHYGRTGVSGSVTKIASVTARRGVWFSGSFVTRRAAPAGPPAGAALGVLVFTCWQVAGTVLVTQTLRHTVVSDWLYLLLMLLGSMVSLFLRLAIDYTSI</sequence>
<name>G8BSC2_TETPH</name>
<protein>
    <submittedName>
        <fullName evidence="2">Uncharacterized protein</fullName>
    </submittedName>
</protein>
<feature type="transmembrane region" description="Helical" evidence="1">
    <location>
        <begin position="132"/>
        <end position="152"/>
    </location>
</feature>
<keyword evidence="3" id="KW-1185">Reference proteome</keyword>
<dbReference type="EMBL" id="HE612859">
    <property type="protein sequence ID" value="CCE62743.1"/>
    <property type="molecule type" value="Genomic_DNA"/>
</dbReference>
<keyword evidence="1" id="KW-0472">Membrane</keyword>